<name>A0AAV2JAB9_KNICA</name>
<protein>
    <submittedName>
        <fullName evidence="2">Uncharacterized protein</fullName>
    </submittedName>
</protein>
<dbReference type="Proteomes" id="UP001497482">
    <property type="component" value="Chromosome 11"/>
</dbReference>
<evidence type="ECO:0000313" key="2">
    <source>
        <dbReference type="EMBL" id="CAL1572712.1"/>
    </source>
</evidence>
<feature type="compositionally biased region" description="Polar residues" evidence="1">
    <location>
        <begin position="88"/>
        <end position="98"/>
    </location>
</feature>
<evidence type="ECO:0000256" key="1">
    <source>
        <dbReference type="SAM" id="MobiDB-lite"/>
    </source>
</evidence>
<proteinExistence type="predicted"/>
<keyword evidence="3" id="KW-1185">Reference proteome</keyword>
<feature type="region of interest" description="Disordered" evidence="1">
    <location>
        <begin position="86"/>
        <end position="112"/>
    </location>
</feature>
<evidence type="ECO:0000313" key="3">
    <source>
        <dbReference type="Proteomes" id="UP001497482"/>
    </source>
</evidence>
<sequence length="112" mass="11813">MAPRSPEWPQVKVLQDSLHMYLEVGAGWGRGLGGVQAAAAAAGGGGGSSLSSLICQCPLKVKRGRLPDRGLSSCCAPLPTPVRARLVQTRSGQASQNRTLKRRPTEELSDTF</sequence>
<dbReference type="EMBL" id="OZ035833">
    <property type="protein sequence ID" value="CAL1572712.1"/>
    <property type="molecule type" value="Genomic_DNA"/>
</dbReference>
<dbReference type="AlphaFoldDB" id="A0AAV2JAB9"/>
<gene>
    <name evidence="2" type="ORF">KC01_LOCUS4725</name>
</gene>
<accession>A0AAV2JAB9</accession>
<organism evidence="2 3">
    <name type="scientific">Knipowitschia caucasica</name>
    <name type="common">Caucasian dwarf goby</name>
    <name type="synonym">Pomatoschistus caucasicus</name>
    <dbReference type="NCBI Taxonomy" id="637954"/>
    <lineage>
        <taxon>Eukaryota</taxon>
        <taxon>Metazoa</taxon>
        <taxon>Chordata</taxon>
        <taxon>Craniata</taxon>
        <taxon>Vertebrata</taxon>
        <taxon>Euteleostomi</taxon>
        <taxon>Actinopterygii</taxon>
        <taxon>Neopterygii</taxon>
        <taxon>Teleostei</taxon>
        <taxon>Neoteleostei</taxon>
        <taxon>Acanthomorphata</taxon>
        <taxon>Gobiaria</taxon>
        <taxon>Gobiiformes</taxon>
        <taxon>Gobioidei</taxon>
        <taxon>Gobiidae</taxon>
        <taxon>Gobiinae</taxon>
        <taxon>Knipowitschia</taxon>
    </lineage>
</organism>
<reference evidence="2 3" key="1">
    <citation type="submission" date="2024-04" db="EMBL/GenBank/DDBJ databases">
        <authorList>
            <person name="Waldvogel A.-M."/>
            <person name="Schoenle A."/>
        </authorList>
    </citation>
    <scope>NUCLEOTIDE SEQUENCE [LARGE SCALE GENOMIC DNA]</scope>
</reference>